<evidence type="ECO:0000313" key="2">
    <source>
        <dbReference type="EMBL" id="GHA97767.1"/>
    </source>
</evidence>
<organism evidence="2 3">
    <name type="scientific">Streptomyces chryseus</name>
    <dbReference type="NCBI Taxonomy" id="68186"/>
    <lineage>
        <taxon>Bacteria</taxon>
        <taxon>Bacillati</taxon>
        <taxon>Actinomycetota</taxon>
        <taxon>Actinomycetes</taxon>
        <taxon>Kitasatosporales</taxon>
        <taxon>Streptomycetaceae</taxon>
        <taxon>Streptomyces</taxon>
    </lineage>
</organism>
<protein>
    <submittedName>
        <fullName evidence="2">Uncharacterized protein</fullName>
    </submittedName>
</protein>
<proteinExistence type="predicted"/>
<feature type="region of interest" description="Disordered" evidence="1">
    <location>
        <begin position="39"/>
        <end position="65"/>
    </location>
</feature>
<evidence type="ECO:0000313" key="3">
    <source>
        <dbReference type="Proteomes" id="UP000599437"/>
    </source>
</evidence>
<name>A0ABQ3DM18_9ACTN</name>
<comment type="caution">
    <text evidence="2">The sequence shown here is derived from an EMBL/GenBank/DDBJ whole genome shotgun (WGS) entry which is preliminary data.</text>
</comment>
<dbReference type="Proteomes" id="UP000599437">
    <property type="component" value="Unassembled WGS sequence"/>
</dbReference>
<feature type="compositionally biased region" description="Basic residues" evidence="1">
    <location>
        <begin position="40"/>
        <end position="51"/>
    </location>
</feature>
<reference evidence="3" key="1">
    <citation type="journal article" date="2019" name="Int. J. Syst. Evol. Microbiol.">
        <title>The Global Catalogue of Microorganisms (GCM) 10K type strain sequencing project: providing services to taxonomists for standard genome sequencing and annotation.</title>
        <authorList>
            <consortium name="The Broad Institute Genomics Platform"/>
            <consortium name="The Broad Institute Genome Sequencing Center for Infectious Disease"/>
            <person name="Wu L."/>
            <person name="Ma J."/>
        </authorList>
    </citation>
    <scope>NUCLEOTIDE SEQUENCE [LARGE SCALE GENOMIC DNA]</scope>
    <source>
        <strain evidence="3">JCM 4737</strain>
    </source>
</reference>
<evidence type="ECO:0000256" key="1">
    <source>
        <dbReference type="SAM" id="MobiDB-lite"/>
    </source>
</evidence>
<accession>A0ABQ3DM18</accession>
<sequence>MGGVCWAVGLTAPAPTLLGLAGLLGVGLGERAATALGARLSRRRARPRHPLPARPLPDRPRKPAP</sequence>
<keyword evidence="3" id="KW-1185">Reference proteome</keyword>
<dbReference type="EMBL" id="BMVO01000004">
    <property type="protein sequence ID" value="GHA97767.1"/>
    <property type="molecule type" value="Genomic_DNA"/>
</dbReference>
<gene>
    <name evidence="2" type="ORF">GCM10010346_20790</name>
</gene>
<feature type="compositionally biased region" description="Basic and acidic residues" evidence="1">
    <location>
        <begin position="56"/>
        <end position="65"/>
    </location>
</feature>